<dbReference type="WBParaSite" id="HDID_0000648201-mRNA-1">
    <property type="protein sequence ID" value="HDID_0000648201-mRNA-1"/>
    <property type="gene ID" value="HDID_0000648201"/>
</dbReference>
<organism evidence="4">
    <name type="scientific">Hymenolepis diminuta</name>
    <name type="common">Rat tapeworm</name>
    <dbReference type="NCBI Taxonomy" id="6216"/>
    <lineage>
        <taxon>Eukaryota</taxon>
        <taxon>Metazoa</taxon>
        <taxon>Spiralia</taxon>
        <taxon>Lophotrochozoa</taxon>
        <taxon>Platyhelminthes</taxon>
        <taxon>Cestoda</taxon>
        <taxon>Eucestoda</taxon>
        <taxon>Cyclophyllidea</taxon>
        <taxon>Hymenolepididae</taxon>
        <taxon>Hymenolepis</taxon>
    </lineage>
</organism>
<feature type="compositionally biased region" description="Acidic residues" evidence="1">
    <location>
        <begin position="90"/>
        <end position="105"/>
    </location>
</feature>
<evidence type="ECO:0000313" key="3">
    <source>
        <dbReference type="Proteomes" id="UP000274504"/>
    </source>
</evidence>
<dbReference type="Proteomes" id="UP000274504">
    <property type="component" value="Unassembled WGS sequence"/>
</dbReference>
<feature type="region of interest" description="Disordered" evidence="1">
    <location>
        <begin position="1"/>
        <end position="25"/>
    </location>
</feature>
<sequence>MAATFKPRLEPDLLEPGVSESPSHHHYVNGYPCIKTNGSLIRSFSAEESEMSGLNDGHTFDQDTDFDDCSPPLKDVEALLRGYSQSPFEHEEENGQVANEDDDFAENGSSPILLSECPEFQAYLQPLEASNVDNDINEDEIVFGFKSRRNGRSLKDMKENEDALWELIEAETEALCLSEEGLVRCQGDDAPQSSGKFPSKVIPFVILHAFFALL</sequence>
<evidence type="ECO:0000313" key="2">
    <source>
        <dbReference type="EMBL" id="VDL58798.1"/>
    </source>
</evidence>
<gene>
    <name evidence="2" type="ORF">HDID_LOCUS6480</name>
</gene>
<dbReference type="EMBL" id="UYSG01005599">
    <property type="protein sequence ID" value="VDL58798.1"/>
    <property type="molecule type" value="Genomic_DNA"/>
</dbReference>
<proteinExistence type="predicted"/>
<dbReference type="AlphaFoldDB" id="A0A0R3SNG7"/>
<dbReference type="OrthoDB" id="6249223at2759"/>
<protein>
    <submittedName>
        <fullName evidence="2 4">Uncharacterized protein</fullName>
    </submittedName>
</protein>
<reference evidence="4" key="1">
    <citation type="submission" date="2017-02" db="UniProtKB">
        <authorList>
            <consortium name="WormBaseParasite"/>
        </authorList>
    </citation>
    <scope>IDENTIFICATION</scope>
</reference>
<accession>A0A0R3SNG7</accession>
<reference evidence="2 3" key="2">
    <citation type="submission" date="2018-11" db="EMBL/GenBank/DDBJ databases">
        <authorList>
            <consortium name="Pathogen Informatics"/>
        </authorList>
    </citation>
    <scope>NUCLEOTIDE SEQUENCE [LARGE SCALE GENOMIC DNA]</scope>
</reference>
<feature type="region of interest" description="Disordered" evidence="1">
    <location>
        <begin position="89"/>
        <end position="109"/>
    </location>
</feature>
<evidence type="ECO:0000256" key="1">
    <source>
        <dbReference type="SAM" id="MobiDB-lite"/>
    </source>
</evidence>
<evidence type="ECO:0000313" key="4">
    <source>
        <dbReference type="WBParaSite" id="HDID_0000648201-mRNA-1"/>
    </source>
</evidence>
<name>A0A0R3SNG7_HYMDI</name>